<gene>
    <name evidence="1" type="ORF">WMY93_001156</name>
</gene>
<proteinExistence type="predicted"/>
<keyword evidence="2" id="KW-1185">Reference proteome</keyword>
<dbReference type="Proteomes" id="UP001460270">
    <property type="component" value="Unassembled WGS sequence"/>
</dbReference>
<accession>A0AAW0Q2F7</accession>
<dbReference type="EMBL" id="JBBPFD010000001">
    <property type="protein sequence ID" value="KAK7945428.1"/>
    <property type="molecule type" value="Genomic_DNA"/>
</dbReference>
<comment type="caution">
    <text evidence="1">The sequence shown here is derived from an EMBL/GenBank/DDBJ whole genome shotgun (WGS) entry which is preliminary data.</text>
</comment>
<evidence type="ECO:0000313" key="2">
    <source>
        <dbReference type="Proteomes" id="UP001460270"/>
    </source>
</evidence>
<dbReference type="AlphaFoldDB" id="A0AAW0Q2F7"/>
<reference evidence="2" key="1">
    <citation type="submission" date="2024-04" db="EMBL/GenBank/DDBJ databases">
        <title>Salinicola lusitanus LLJ914,a marine bacterium isolated from the Okinawa Trough.</title>
        <authorList>
            <person name="Li J."/>
        </authorList>
    </citation>
    <scope>NUCLEOTIDE SEQUENCE [LARGE SCALE GENOMIC DNA]</scope>
</reference>
<protein>
    <submittedName>
        <fullName evidence="1">Uncharacterized protein</fullName>
    </submittedName>
</protein>
<organism evidence="1 2">
    <name type="scientific">Mugilogobius chulae</name>
    <name type="common">yellowstripe goby</name>
    <dbReference type="NCBI Taxonomy" id="88201"/>
    <lineage>
        <taxon>Eukaryota</taxon>
        <taxon>Metazoa</taxon>
        <taxon>Chordata</taxon>
        <taxon>Craniata</taxon>
        <taxon>Vertebrata</taxon>
        <taxon>Euteleostomi</taxon>
        <taxon>Actinopterygii</taxon>
        <taxon>Neopterygii</taxon>
        <taxon>Teleostei</taxon>
        <taxon>Neoteleostei</taxon>
        <taxon>Acanthomorphata</taxon>
        <taxon>Gobiaria</taxon>
        <taxon>Gobiiformes</taxon>
        <taxon>Gobioidei</taxon>
        <taxon>Gobiidae</taxon>
        <taxon>Gobionellinae</taxon>
        <taxon>Mugilogobius</taxon>
    </lineage>
</organism>
<sequence>MAERSTDHPLGLLFKNENKTADLVDVLQYIQKEYVPMGPGGISTVLVGGDRLTEGNSRNIHWAFADGATKEDRLEAWSSCLKTGTLFAIYCKCSNAKQGPGPAYSAYKDVMKKDTTALFLAAAMEHFGLNDVTDNPSDFIPENVKTGTPGGEKRMATPKSCRCGRHIRHAKSLNGHM</sequence>
<name>A0AAW0Q2F7_9GOBI</name>
<evidence type="ECO:0000313" key="1">
    <source>
        <dbReference type="EMBL" id="KAK7945428.1"/>
    </source>
</evidence>